<reference evidence="3" key="1">
    <citation type="submission" date="2015-05" db="EMBL/GenBank/DDBJ databases">
        <authorList>
            <consortium name="Pathogen Informatics"/>
        </authorList>
    </citation>
    <scope>NUCLEOTIDE SEQUENCE [LARGE SCALE GENOMIC DNA]</scope>
    <source>
        <strain evidence="3">M72</strain>
    </source>
</reference>
<reference evidence="2 4" key="3">
    <citation type="journal article" date="2019" name="Nat. Med.">
        <title>A library of human gut bacterial isolates paired with longitudinal multiomics data enables mechanistic microbiome research.</title>
        <authorList>
            <person name="Poyet M."/>
            <person name="Groussin M."/>
            <person name="Gibbons S.M."/>
            <person name="Avila-Pacheco J."/>
            <person name="Jiang X."/>
            <person name="Kearney S.M."/>
            <person name="Perrotta A.R."/>
            <person name="Berdy B."/>
            <person name="Zhao S."/>
            <person name="Lieberman T.D."/>
            <person name="Swanson P.K."/>
            <person name="Smith M."/>
            <person name="Roesemann S."/>
            <person name="Alexander J.E."/>
            <person name="Rich S.A."/>
            <person name="Livny J."/>
            <person name="Vlamakis H."/>
            <person name="Clish C."/>
            <person name="Bullock K."/>
            <person name="Deik A."/>
            <person name="Scott J."/>
            <person name="Pierce K.A."/>
            <person name="Xavier R.J."/>
            <person name="Alm E.J."/>
        </authorList>
    </citation>
    <scope>NUCLEOTIDE SEQUENCE [LARGE SCALE GENOMIC DNA]</scope>
    <source>
        <strain evidence="2 4">BIOML-A1</strain>
    </source>
</reference>
<dbReference type="Proteomes" id="UP000049979">
    <property type="component" value="Unassembled WGS sequence"/>
</dbReference>
<dbReference type="OrthoDB" id="2048616at2"/>
<evidence type="ECO:0000313" key="2">
    <source>
        <dbReference type="EMBL" id="MTR82503.1"/>
    </source>
</evidence>
<protein>
    <submittedName>
        <fullName evidence="1">Uncharacterized protein</fullName>
    </submittedName>
</protein>
<sequence>MSTKVSSGVSLSTNYFLRNFYTNNQKAAKTSGRSGYSNVELSYEDSRALNRAAKRLSKSDFGSDTDEKDDDLNDTSKAAIEAFVDTYNYTVTSGKSSSDYETKRYVKQLNTLSKKHADELEDLGITINSDGTLDLNKDLLKTANNSKARKLLSSDQEYPQKLVKLSRKMNSAVQENIMSLISTQNMHIDISL</sequence>
<accession>A0A0M6WVS7</accession>
<evidence type="ECO:0000313" key="4">
    <source>
        <dbReference type="Proteomes" id="UP000446657"/>
    </source>
</evidence>
<gene>
    <name evidence="2" type="ORF">GMD30_12590</name>
    <name evidence="1" type="ORF">M72_10941</name>
</gene>
<dbReference type="AlphaFoldDB" id="A0A0M6WVS7"/>
<dbReference type="EMBL" id="CVRR01000037">
    <property type="protein sequence ID" value="CRL40903.1"/>
    <property type="molecule type" value="Genomic_DNA"/>
</dbReference>
<proteinExistence type="predicted"/>
<reference evidence="1" key="2">
    <citation type="submission" date="2015-05" db="EMBL/GenBank/DDBJ databases">
        <authorList>
            <person name="Wang D.B."/>
            <person name="Wang M."/>
        </authorList>
    </citation>
    <scope>NUCLEOTIDE SEQUENCE [LARGE SCALE GENOMIC DNA]</scope>
    <source>
        <strain evidence="1">M72</strain>
    </source>
</reference>
<dbReference type="Proteomes" id="UP000446657">
    <property type="component" value="Unassembled WGS sequence"/>
</dbReference>
<name>A0A0M6WVS7_9FIRM</name>
<organism evidence="1 3">
    <name type="scientific">Roseburia faecis</name>
    <dbReference type="NCBI Taxonomy" id="301302"/>
    <lineage>
        <taxon>Bacteria</taxon>
        <taxon>Bacillati</taxon>
        <taxon>Bacillota</taxon>
        <taxon>Clostridia</taxon>
        <taxon>Lachnospirales</taxon>
        <taxon>Lachnospiraceae</taxon>
        <taxon>Roseburia</taxon>
    </lineage>
</organism>
<dbReference type="EMBL" id="WNAL01000027">
    <property type="protein sequence ID" value="MTR82503.1"/>
    <property type="molecule type" value="Genomic_DNA"/>
</dbReference>
<dbReference type="RefSeq" id="WP_055068350.1">
    <property type="nucleotide sequence ID" value="NZ_CP173697.1"/>
</dbReference>
<evidence type="ECO:0000313" key="1">
    <source>
        <dbReference type="EMBL" id="CRL40903.1"/>
    </source>
</evidence>
<keyword evidence="3" id="KW-1185">Reference proteome</keyword>
<evidence type="ECO:0000313" key="3">
    <source>
        <dbReference type="Proteomes" id="UP000049979"/>
    </source>
</evidence>